<reference evidence="1 2" key="1">
    <citation type="submission" date="2019-11" db="EMBL/GenBank/DDBJ databases">
        <title>Growth characteristics of pneumococcus vary with the chemical composition of the capsule and with environmental conditions.</title>
        <authorList>
            <person name="Tothpal A."/>
            <person name="Desobry K."/>
            <person name="Joshi S."/>
            <person name="Wyllie A.L."/>
            <person name="Weinberger D.M."/>
        </authorList>
    </citation>
    <scope>NUCLEOTIDE SEQUENCE [LARGE SCALE GENOMIC DNA]</scope>
    <source>
        <strain evidence="2">pnumococcus23A</strain>
    </source>
</reference>
<proteinExistence type="predicted"/>
<accession>A0A6G2DX32</accession>
<gene>
    <name evidence="1" type="ORF">GM537_13620</name>
</gene>
<comment type="caution">
    <text evidence="1">The sequence shown here is derived from an EMBL/GenBank/DDBJ whole genome shotgun (WGS) entry which is preliminary data.</text>
</comment>
<name>A0A6G2DX32_STREE</name>
<dbReference type="AlphaFoldDB" id="A0A6G2DX32"/>
<dbReference type="Proteomes" id="UP000490982">
    <property type="component" value="Unassembled WGS sequence"/>
</dbReference>
<organism evidence="1 2">
    <name type="scientific">Streptococcus pneumoniae</name>
    <dbReference type="NCBI Taxonomy" id="1313"/>
    <lineage>
        <taxon>Bacteria</taxon>
        <taxon>Bacillati</taxon>
        <taxon>Bacillota</taxon>
        <taxon>Bacilli</taxon>
        <taxon>Lactobacillales</taxon>
        <taxon>Streptococcaceae</taxon>
        <taxon>Streptococcus</taxon>
    </lineage>
</organism>
<evidence type="ECO:0000313" key="1">
    <source>
        <dbReference type="EMBL" id="MTW25812.1"/>
    </source>
</evidence>
<feature type="non-terminal residue" evidence="1">
    <location>
        <position position="69"/>
    </location>
</feature>
<evidence type="ECO:0000313" key="2">
    <source>
        <dbReference type="Proteomes" id="UP000490982"/>
    </source>
</evidence>
<sequence>MPTMEADTRRQVRRDPRLILADKLLQIAHVKVAIRLAEDEGWKMYRETIERHRASHLEILATNMDCDVS</sequence>
<dbReference type="EMBL" id="WNHS01000683">
    <property type="protein sequence ID" value="MTW25812.1"/>
    <property type="molecule type" value="Genomic_DNA"/>
</dbReference>
<protein>
    <submittedName>
        <fullName evidence="1">Uncharacterized protein</fullName>
    </submittedName>
</protein>